<evidence type="ECO:0000313" key="2">
    <source>
        <dbReference type="Proteomes" id="UP001558713"/>
    </source>
</evidence>
<dbReference type="Proteomes" id="UP001558713">
    <property type="component" value="Unassembled WGS sequence"/>
</dbReference>
<dbReference type="AlphaFoldDB" id="A0ABD1AVB8"/>
<dbReference type="Gene3D" id="1.10.340.70">
    <property type="match status" value="1"/>
</dbReference>
<sequence>MCIHGEGINIIMSEVHQGLSGNHSSGRSMAFKIKRLGNLWPTMIADGTDYARRRAKCQQHAPLIHQPSELLSSITAPYSFIR</sequence>
<reference evidence="1 2" key="1">
    <citation type="submission" date="2024-04" db="EMBL/GenBank/DDBJ databases">
        <title>Genome assembly C_amara_ONT_v2.</title>
        <authorList>
            <person name="Yant L."/>
            <person name="Moore C."/>
            <person name="Slenker M."/>
        </authorList>
    </citation>
    <scope>NUCLEOTIDE SEQUENCE [LARGE SCALE GENOMIC DNA]</scope>
    <source>
        <tissue evidence="1">Leaf</tissue>
    </source>
</reference>
<name>A0ABD1AVB8_CARAN</name>
<proteinExistence type="predicted"/>
<organism evidence="1 2">
    <name type="scientific">Cardamine amara subsp. amara</name>
    <dbReference type="NCBI Taxonomy" id="228776"/>
    <lineage>
        <taxon>Eukaryota</taxon>
        <taxon>Viridiplantae</taxon>
        <taxon>Streptophyta</taxon>
        <taxon>Embryophyta</taxon>
        <taxon>Tracheophyta</taxon>
        <taxon>Spermatophyta</taxon>
        <taxon>Magnoliopsida</taxon>
        <taxon>eudicotyledons</taxon>
        <taxon>Gunneridae</taxon>
        <taxon>Pentapetalae</taxon>
        <taxon>rosids</taxon>
        <taxon>malvids</taxon>
        <taxon>Brassicales</taxon>
        <taxon>Brassicaceae</taxon>
        <taxon>Cardamineae</taxon>
        <taxon>Cardamine</taxon>
    </lineage>
</organism>
<evidence type="ECO:0000313" key="1">
    <source>
        <dbReference type="EMBL" id="KAL1210688.1"/>
    </source>
</evidence>
<protein>
    <submittedName>
        <fullName evidence="1">Uncharacterized protein</fullName>
    </submittedName>
</protein>
<comment type="caution">
    <text evidence="1">The sequence shown here is derived from an EMBL/GenBank/DDBJ whole genome shotgun (WGS) entry which is preliminary data.</text>
</comment>
<dbReference type="EMBL" id="JBANAX010000393">
    <property type="protein sequence ID" value="KAL1210688.1"/>
    <property type="molecule type" value="Genomic_DNA"/>
</dbReference>
<keyword evidence="2" id="KW-1185">Reference proteome</keyword>
<accession>A0ABD1AVB8</accession>
<gene>
    <name evidence="1" type="ORF">V5N11_030321</name>
</gene>